<feature type="domain" description="SHOCT" evidence="2">
    <location>
        <begin position="154"/>
        <end position="181"/>
    </location>
</feature>
<accession>A0A558BK94</accession>
<protein>
    <submittedName>
        <fullName evidence="3">SHOCT domain-containing protein</fullName>
    </submittedName>
</protein>
<comment type="caution">
    <text evidence="3">The sequence shown here is derived from an EMBL/GenBank/DDBJ whole genome shotgun (WGS) entry which is preliminary data.</text>
</comment>
<dbReference type="RefSeq" id="WP_144853017.1">
    <property type="nucleotide sequence ID" value="NZ_VMRJ01000008.1"/>
</dbReference>
<dbReference type="Proteomes" id="UP000317624">
    <property type="component" value="Unassembled WGS sequence"/>
</dbReference>
<feature type="signal peptide" evidence="1">
    <location>
        <begin position="1"/>
        <end position="24"/>
    </location>
</feature>
<dbReference type="InterPro" id="IPR018649">
    <property type="entry name" value="SHOCT"/>
</dbReference>
<gene>
    <name evidence="3" type="ORF">FNT36_23895</name>
</gene>
<evidence type="ECO:0000313" key="4">
    <source>
        <dbReference type="Proteomes" id="UP000317624"/>
    </source>
</evidence>
<dbReference type="Pfam" id="PF09851">
    <property type="entry name" value="SHOCT"/>
    <property type="match status" value="1"/>
</dbReference>
<evidence type="ECO:0000259" key="2">
    <source>
        <dbReference type="Pfam" id="PF09851"/>
    </source>
</evidence>
<dbReference type="AlphaFoldDB" id="A0A558BK94"/>
<evidence type="ECO:0000256" key="1">
    <source>
        <dbReference type="SAM" id="SignalP"/>
    </source>
</evidence>
<evidence type="ECO:0000313" key="3">
    <source>
        <dbReference type="EMBL" id="TVT36916.1"/>
    </source>
</evidence>
<name>A0A558BK94_9BACT</name>
<reference evidence="3 4" key="1">
    <citation type="submission" date="2019-07" db="EMBL/GenBank/DDBJ databases">
        <title>Hymenobacter sp. straun FUR1 Genome sequencing and assembly.</title>
        <authorList>
            <person name="Chhetri G."/>
        </authorList>
    </citation>
    <scope>NUCLEOTIDE SEQUENCE [LARGE SCALE GENOMIC DNA]</scope>
    <source>
        <strain evidence="3 4">Fur1</strain>
    </source>
</reference>
<keyword evidence="4" id="KW-1185">Reference proteome</keyword>
<feature type="chain" id="PRO_5021805656" evidence="1">
    <location>
        <begin position="25"/>
        <end position="182"/>
    </location>
</feature>
<dbReference type="OrthoDB" id="883704at2"/>
<organism evidence="3 4">
    <name type="scientific">Hymenobacter setariae</name>
    <dbReference type="NCBI Taxonomy" id="2594794"/>
    <lineage>
        <taxon>Bacteria</taxon>
        <taxon>Pseudomonadati</taxon>
        <taxon>Bacteroidota</taxon>
        <taxon>Cytophagia</taxon>
        <taxon>Cytophagales</taxon>
        <taxon>Hymenobacteraceae</taxon>
        <taxon>Hymenobacter</taxon>
    </lineage>
</organism>
<sequence>MQRSYSSGLVALLLHLAWPQTARAQIVGKSVPTFTTAAGTLIRPGDTLRLGRGTLPNGDFQYVFVPDNVFTGSKQQNFTSQLSNLWVRVKDIRVQRSRNFGEKTVAVVKANTLNGCVDLNAAEAAGEIITAHTRTAAVSAAAPASTAPPLSTADELLKLKKLYDQKVLTKAEYDAQKAKLLK</sequence>
<keyword evidence="1" id="KW-0732">Signal</keyword>
<dbReference type="EMBL" id="VMRJ01000008">
    <property type="protein sequence ID" value="TVT36916.1"/>
    <property type="molecule type" value="Genomic_DNA"/>
</dbReference>
<proteinExistence type="predicted"/>